<keyword evidence="2" id="KW-1185">Reference proteome</keyword>
<evidence type="ECO:0000313" key="2">
    <source>
        <dbReference type="Proteomes" id="UP000737018"/>
    </source>
</evidence>
<dbReference type="AlphaFoldDB" id="A0A8J4VV78"/>
<organism evidence="1 2">
    <name type="scientific">Castanea mollissima</name>
    <name type="common">Chinese chestnut</name>
    <dbReference type="NCBI Taxonomy" id="60419"/>
    <lineage>
        <taxon>Eukaryota</taxon>
        <taxon>Viridiplantae</taxon>
        <taxon>Streptophyta</taxon>
        <taxon>Embryophyta</taxon>
        <taxon>Tracheophyta</taxon>
        <taxon>Spermatophyta</taxon>
        <taxon>Magnoliopsida</taxon>
        <taxon>eudicotyledons</taxon>
        <taxon>Gunneridae</taxon>
        <taxon>Pentapetalae</taxon>
        <taxon>rosids</taxon>
        <taxon>fabids</taxon>
        <taxon>Fagales</taxon>
        <taxon>Fagaceae</taxon>
        <taxon>Castanea</taxon>
    </lineage>
</organism>
<protein>
    <submittedName>
        <fullName evidence="1">Uncharacterized protein</fullName>
    </submittedName>
</protein>
<name>A0A8J4VV78_9ROSI</name>
<gene>
    <name evidence="1" type="ORF">CMV_004515</name>
</gene>
<evidence type="ECO:0000313" key="1">
    <source>
        <dbReference type="EMBL" id="KAF3971935.1"/>
    </source>
</evidence>
<dbReference type="EMBL" id="JRKL02000379">
    <property type="protein sequence ID" value="KAF3971935.1"/>
    <property type="molecule type" value="Genomic_DNA"/>
</dbReference>
<reference evidence="1" key="1">
    <citation type="submission" date="2020-03" db="EMBL/GenBank/DDBJ databases">
        <title>Castanea mollissima Vanexum genome sequencing.</title>
        <authorList>
            <person name="Staton M."/>
        </authorList>
    </citation>
    <scope>NUCLEOTIDE SEQUENCE</scope>
    <source>
        <tissue evidence="1">Leaf</tissue>
    </source>
</reference>
<sequence>MYALSSKGRIENAVRLCPLIRGQHSIASLPRSASPSSKKISVFYFYTIYKYLTLSTPLRNARSIYLRLT</sequence>
<comment type="caution">
    <text evidence="1">The sequence shown here is derived from an EMBL/GenBank/DDBJ whole genome shotgun (WGS) entry which is preliminary data.</text>
</comment>
<proteinExistence type="predicted"/>
<dbReference type="Proteomes" id="UP000737018">
    <property type="component" value="Unassembled WGS sequence"/>
</dbReference>
<accession>A0A8J4VV78</accession>